<keyword evidence="1" id="KW-0229">DNA integration</keyword>
<organism evidence="7 8">
    <name type="scientific">Yoonia rosea</name>
    <dbReference type="NCBI Taxonomy" id="287098"/>
    <lineage>
        <taxon>Bacteria</taxon>
        <taxon>Pseudomonadati</taxon>
        <taxon>Pseudomonadota</taxon>
        <taxon>Alphaproteobacteria</taxon>
        <taxon>Rhodobacterales</taxon>
        <taxon>Paracoccaceae</taxon>
        <taxon>Yoonia</taxon>
    </lineage>
</organism>
<dbReference type="RefSeq" id="WP_076659004.1">
    <property type="nucleotide sequence ID" value="NZ_FTPR01000001.1"/>
</dbReference>
<keyword evidence="2" id="KW-0238">DNA-binding</keyword>
<feature type="active site" description="O-(5'-phospho-DNA)-serine intermediate" evidence="4 5">
    <location>
        <position position="14"/>
    </location>
</feature>
<evidence type="ECO:0000256" key="1">
    <source>
        <dbReference type="ARBA" id="ARBA00022908"/>
    </source>
</evidence>
<dbReference type="SMART" id="SM00857">
    <property type="entry name" value="Resolvase"/>
    <property type="match status" value="1"/>
</dbReference>
<dbReference type="SUPFAM" id="SSF53041">
    <property type="entry name" value="Resolvase-like"/>
    <property type="match status" value="1"/>
</dbReference>
<dbReference type="InterPro" id="IPR011109">
    <property type="entry name" value="DNA_bind_recombinase_dom"/>
</dbReference>
<feature type="domain" description="Resolvase/invertase-type recombinase catalytic" evidence="6">
    <location>
        <begin position="6"/>
        <end position="142"/>
    </location>
</feature>
<dbReference type="PANTHER" id="PTHR30461:SF2">
    <property type="entry name" value="SERINE RECOMBINASE PINE-RELATED"/>
    <property type="match status" value="1"/>
</dbReference>
<proteinExistence type="predicted"/>
<evidence type="ECO:0000313" key="8">
    <source>
        <dbReference type="Proteomes" id="UP000186997"/>
    </source>
</evidence>
<dbReference type="PROSITE" id="PS00397">
    <property type="entry name" value="RECOMBINASES_1"/>
    <property type="match status" value="1"/>
</dbReference>
<name>A0A1R3WWI5_9RHOB</name>
<dbReference type="InterPro" id="IPR036162">
    <property type="entry name" value="Resolvase-like_N_sf"/>
</dbReference>
<dbReference type="Gene3D" id="3.40.50.1390">
    <property type="entry name" value="Resolvase, N-terminal catalytic domain"/>
    <property type="match status" value="1"/>
</dbReference>
<dbReference type="InterPro" id="IPR006119">
    <property type="entry name" value="Resolv_N"/>
</dbReference>
<evidence type="ECO:0000256" key="4">
    <source>
        <dbReference type="PIRSR" id="PIRSR606118-50"/>
    </source>
</evidence>
<dbReference type="CDD" id="cd00338">
    <property type="entry name" value="Ser_Recombinase"/>
    <property type="match status" value="1"/>
</dbReference>
<dbReference type="STRING" id="287098.SAMN05421665_1463"/>
<dbReference type="GO" id="GO:0000150">
    <property type="term" value="F:DNA strand exchange activity"/>
    <property type="evidence" value="ECO:0007669"/>
    <property type="project" value="InterPro"/>
</dbReference>
<evidence type="ECO:0000256" key="5">
    <source>
        <dbReference type="PROSITE-ProRule" id="PRU10137"/>
    </source>
</evidence>
<evidence type="ECO:0000259" key="6">
    <source>
        <dbReference type="PROSITE" id="PS51736"/>
    </source>
</evidence>
<dbReference type="PANTHER" id="PTHR30461">
    <property type="entry name" value="DNA-INVERTASE FROM LAMBDOID PROPHAGE"/>
    <property type="match status" value="1"/>
</dbReference>
<evidence type="ECO:0000256" key="3">
    <source>
        <dbReference type="ARBA" id="ARBA00023172"/>
    </source>
</evidence>
<dbReference type="OrthoDB" id="2290206at2"/>
<gene>
    <name evidence="7" type="ORF">SAMN05421665_1463</name>
</gene>
<dbReference type="InterPro" id="IPR006118">
    <property type="entry name" value="Recombinase_CS"/>
</dbReference>
<dbReference type="InterPro" id="IPR050639">
    <property type="entry name" value="SSR_resolvase"/>
</dbReference>
<reference evidence="8" key="1">
    <citation type="submission" date="2017-01" db="EMBL/GenBank/DDBJ databases">
        <authorList>
            <person name="Varghese N."/>
            <person name="Submissions S."/>
        </authorList>
    </citation>
    <scope>NUCLEOTIDE SEQUENCE [LARGE SCALE GENOMIC DNA]</scope>
    <source>
        <strain evidence="8">DSM 29591</strain>
    </source>
</reference>
<accession>A0A1R3WWI5</accession>
<sequence>MDFSDKYISYIRVSTDRQGKSGLGLEAQKAVVDGFVEQSGGQLINEYVEVESGKRNSRAQLQAALEECKHKHATLIIAKLDLLARNVYFISGLIESGVPFRAVDMPEANRFVLHIMAAVAEHEGRAISERTKAALAAAKARGVKLGRSCQALADRKIADADDFSDKLGPLIKQHKIDGLSVRKIAKRLNFDKVPSYNGGKWYSSTVQRVWKRYTSRNSITIGKTPSPPCQIL</sequence>
<dbReference type="PROSITE" id="PS51736">
    <property type="entry name" value="RECOMBINASES_3"/>
    <property type="match status" value="1"/>
</dbReference>
<evidence type="ECO:0000313" key="7">
    <source>
        <dbReference type="EMBL" id="SIT82449.1"/>
    </source>
</evidence>
<dbReference type="Proteomes" id="UP000186997">
    <property type="component" value="Unassembled WGS sequence"/>
</dbReference>
<protein>
    <submittedName>
        <fullName evidence="7">Site-specific DNA recombinase</fullName>
    </submittedName>
</protein>
<dbReference type="Pfam" id="PF00239">
    <property type="entry name" value="Resolvase"/>
    <property type="match status" value="1"/>
</dbReference>
<dbReference type="GO" id="GO:0015074">
    <property type="term" value="P:DNA integration"/>
    <property type="evidence" value="ECO:0007669"/>
    <property type="project" value="UniProtKB-KW"/>
</dbReference>
<keyword evidence="8" id="KW-1185">Reference proteome</keyword>
<keyword evidence="3" id="KW-0233">DNA recombination</keyword>
<dbReference type="AlphaFoldDB" id="A0A1R3WWI5"/>
<dbReference type="GO" id="GO:0003677">
    <property type="term" value="F:DNA binding"/>
    <property type="evidence" value="ECO:0007669"/>
    <property type="project" value="UniProtKB-KW"/>
</dbReference>
<dbReference type="EMBL" id="FTPR01000001">
    <property type="protein sequence ID" value="SIT82449.1"/>
    <property type="molecule type" value="Genomic_DNA"/>
</dbReference>
<evidence type="ECO:0000256" key="2">
    <source>
        <dbReference type="ARBA" id="ARBA00023125"/>
    </source>
</evidence>
<dbReference type="Pfam" id="PF07508">
    <property type="entry name" value="Recombinase"/>
    <property type="match status" value="1"/>
</dbReference>